<keyword evidence="18" id="KW-1015">Disulfide bond</keyword>
<reference evidence="25" key="1">
    <citation type="submission" date="2014-05" db="EMBL/GenBank/DDBJ databases">
        <title>Assembled transcriptome sequences from leg hypodermis of the spider Cupiennius salei.</title>
        <authorList>
            <person name="French A.S."/>
            <person name="Li A.W."/>
            <person name="Meisner S."/>
            <person name="Torkkeli P.H."/>
        </authorList>
    </citation>
    <scope>NUCLEOTIDE SEQUENCE</scope>
    <source>
        <tissue evidence="25">Leg</tissue>
    </source>
</reference>
<keyword evidence="3" id="KW-1003">Cell membrane</keyword>
<evidence type="ECO:0000256" key="12">
    <source>
        <dbReference type="ARBA" id="ARBA00023257"/>
    </source>
</evidence>
<dbReference type="InterPro" id="IPR001508">
    <property type="entry name" value="Iono_Glu_rcpt_met"/>
</dbReference>
<keyword evidence="4 20" id="KW-0812">Transmembrane</keyword>
<evidence type="ECO:0000256" key="6">
    <source>
        <dbReference type="ARBA" id="ARBA00022989"/>
    </source>
</evidence>
<evidence type="ECO:0000256" key="20">
    <source>
        <dbReference type="SAM" id="Phobius"/>
    </source>
</evidence>
<evidence type="ECO:0000256" key="14">
    <source>
        <dbReference type="ARBA" id="ARBA00023303"/>
    </source>
</evidence>
<keyword evidence="13" id="KW-1071">Ligand-gated ion channel</keyword>
<dbReference type="CDD" id="cd06382">
    <property type="entry name" value="PBP1_iGluR_Kainate"/>
    <property type="match status" value="1"/>
</dbReference>
<feature type="binding site" evidence="16">
    <location>
        <position position="506"/>
    </location>
    <ligand>
        <name>L-glutamate</name>
        <dbReference type="ChEBI" id="CHEBI:29985"/>
    </ligand>
</feature>
<dbReference type="InterPro" id="IPR015683">
    <property type="entry name" value="Ionotropic_Glu_rcpt"/>
</dbReference>
<evidence type="ECO:0000313" key="25">
    <source>
        <dbReference type="EMBL" id="JAC59289.1"/>
    </source>
</evidence>
<dbReference type="InterPro" id="IPR019594">
    <property type="entry name" value="Glu/Gly-bd"/>
</dbReference>
<evidence type="ECO:0000256" key="11">
    <source>
        <dbReference type="ARBA" id="ARBA00023180"/>
    </source>
</evidence>
<dbReference type="FunFam" id="3.40.190.10:FF:000178">
    <property type="entry name" value="Glutamate receptor subunit"/>
    <property type="match status" value="1"/>
</dbReference>
<evidence type="ECO:0000256" key="21">
    <source>
        <dbReference type="SAM" id="SignalP"/>
    </source>
</evidence>
<comment type="subcellular location">
    <subcellularLocation>
        <location evidence="15">Postsynaptic cell membrane</location>
        <topology evidence="15">Multi-pass membrane protein</topology>
    </subcellularLocation>
</comment>
<evidence type="ECO:0000259" key="23">
    <source>
        <dbReference type="SMART" id="SM00079"/>
    </source>
</evidence>
<feature type="binding site" evidence="16">
    <location>
        <position position="677"/>
    </location>
    <ligand>
        <name>L-glutamate</name>
        <dbReference type="ChEBI" id="CHEBI:29985"/>
    </ligand>
</feature>
<accession>A0A061QLK3</accession>
<dbReference type="SMART" id="SM00918">
    <property type="entry name" value="Lig_chan-Glu_bd"/>
    <property type="match status" value="1"/>
</dbReference>
<evidence type="ECO:0000256" key="19">
    <source>
        <dbReference type="SAM" id="MobiDB-lite"/>
    </source>
</evidence>
<keyword evidence="9 20" id="KW-0472">Membrane</keyword>
<evidence type="ECO:0000259" key="24">
    <source>
        <dbReference type="SMART" id="SM00918"/>
    </source>
</evidence>
<dbReference type="FunFam" id="3.40.190.10:FF:000060">
    <property type="entry name" value="Glutamate receptor ionotropic, kainate 1"/>
    <property type="match status" value="1"/>
</dbReference>
<dbReference type="InterPro" id="IPR001828">
    <property type="entry name" value="ANF_lig-bd_rcpt"/>
</dbReference>
<dbReference type="SUPFAM" id="SSF53850">
    <property type="entry name" value="Periplasmic binding protein-like II"/>
    <property type="match status" value="1"/>
</dbReference>
<name>A0A061QLK3_CUPSA</name>
<evidence type="ECO:0000256" key="4">
    <source>
        <dbReference type="ARBA" id="ARBA00022692"/>
    </source>
</evidence>
<organism evidence="25">
    <name type="scientific">Cupiennius salei</name>
    <name type="common">American wandering spider</name>
    <dbReference type="NCBI Taxonomy" id="6928"/>
    <lineage>
        <taxon>Eukaryota</taxon>
        <taxon>Metazoa</taxon>
        <taxon>Ecdysozoa</taxon>
        <taxon>Arthropoda</taxon>
        <taxon>Chelicerata</taxon>
        <taxon>Arachnida</taxon>
        <taxon>Araneae</taxon>
        <taxon>Araneomorphae</taxon>
        <taxon>Entelegynae</taxon>
        <taxon>Lycosoidea</taxon>
        <taxon>Ctenidae</taxon>
        <taxon>Cupiennius</taxon>
    </lineage>
</organism>
<feature type="domain" description="Solute-binding protein family 3/N-terminal" evidence="22">
    <location>
        <begin position="433"/>
        <end position="791"/>
    </location>
</feature>
<feature type="domain" description="Ionotropic glutamate receptor L-glutamate and glycine-binding" evidence="24">
    <location>
        <begin position="430"/>
        <end position="495"/>
    </location>
</feature>
<dbReference type="Gene3D" id="3.40.50.2300">
    <property type="match status" value="2"/>
</dbReference>
<feature type="transmembrane region" description="Helical" evidence="20">
    <location>
        <begin position="627"/>
        <end position="649"/>
    </location>
</feature>
<feature type="signal peptide" evidence="21">
    <location>
        <begin position="1"/>
        <end position="19"/>
    </location>
</feature>
<keyword evidence="11" id="KW-0325">Glycoprotein</keyword>
<dbReference type="Gene3D" id="1.10.287.70">
    <property type="match status" value="1"/>
</dbReference>
<evidence type="ECO:0000256" key="18">
    <source>
        <dbReference type="PIRSR" id="PIRSR601508-3"/>
    </source>
</evidence>
<feature type="binding site" evidence="16">
    <location>
        <position position="678"/>
    </location>
    <ligand>
        <name>L-glutamate</name>
        <dbReference type="ChEBI" id="CHEBI:29985"/>
    </ligand>
</feature>
<keyword evidence="2" id="KW-0813">Transport</keyword>
<feature type="disulfide bond" evidence="18">
    <location>
        <begin position="738"/>
        <end position="797"/>
    </location>
</feature>
<evidence type="ECO:0000256" key="2">
    <source>
        <dbReference type="ARBA" id="ARBA00022448"/>
    </source>
</evidence>
<evidence type="ECO:0000256" key="5">
    <source>
        <dbReference type="ARBA" id="ARBA00022729"/>
    </source>
</evidence>
<keyword evidence="8" id="KW-0406">Ion transport</keyword>
<dbReference type="SMART" id="SM00062">
    <property type="entry name" value="PBPb"/>
    <property type="match status" value="1"/>
</dbReference>
<dbReference type="PRINTS" id="PR00177">
    <property type="entry name" value="NMDARECEPTOR"/>
</dbReference>
<sequence>MELSGWVALLAGLIALSSGLPARIHVGGLFDAEDEELEIAFRIAVDWLNTDETLLQNSRIVAMVEKLYSENSFKATQLSCGLLQKNITAIFGPQSELPSMHVQSICDDLEVPHIESRWEYRLMRDLLSINLYPHPSVLNKAYVRLLDIWGWTQFFLVYEEDEAIVRMKDFLAEGEKKNWEIKLYQFKNQTSYRDTFWEIKRSTKVRGKPTLIIDYQIVLDVPRKHLYDVLKAAQQVGMITEHQKYLITSLDLHTVDMEDFQYSKTNITGLRLVQEDTPGFQNLLQEVNNRLTRRRDQPPLTTLKTETALIYDSVKVLAVGLEQMDTAKHISVFPAISCNQMNKGVDGTTLVNFMKNVETPGLSGVIKFDAEGFRSTVFLDIMYTTPTGLKKIGTILPGNQVNITAPETSDFKYFELEHSHFRVTTFLNDPYAMLRVSSKLMKGNDRYEGYGIDLLDALAEKLHFSYEIHPVKDGKYGRQNPVTLEWDGMIGEVVNGEADLAIADLTINSARLKGVDFTLPFMQTGISILFKKPTQKVTSLFSFLSPFSGEVWVLVMGAYTFVSLCLFLVGRMSPYEWSNPHPCRKNDQVEENCFSLLNSMWFTIGSLMQQGSDIAPTAMSTRAITSIWYFFCLIMISSYTANLAAFLTVEKLVSPIESAEDLASQEKIKYGCVESGSTRVFFQNSNITTYQKMFKFMQKHSSEVYVSNNNAGISKVKDGNYAYLMEATTIEYNTERECNLTQIGGLLDSKGYGIAVRKGNSKLRAWLSGGILQLQEEGKLHTFKERWWKEKKGGGRCSDASKSSGSVNELGLGNVGGVFVVMLLGMCLSAFVGIVEFLWFQRKLQRDPEMSLFKLLMKEIKYAVSCGSSSKPAPKLRDSGEKSEDEKNMPGFNSYY</sequence>
<evidence type="ECO:0000256" key="7">
    <source>
        <dbReference type="ARBA" id="ARBA00023018"/>
    </source>
</evidence>
<comment type="similarity">
    <text evidence="1">Belongs to the glutamate-gated ion channel (TC 1.A.10.1) family.</text>
</comment>
<keyword evidence="12" id="KW-0628">Postsynaptic cell membrane</keyword>
<feature type="domain" description="Ionotropic glutamate receptor C-terminal" evidence="23">
    <location>
        <begin position="420"/>
        <end position="790"/>
    </location>
</feature>
<dbReference type="SUPFAM" id="SSF53822">
    <property type="entry name" value="Periplasmic binding protein-like I"/>
    <property type="match status" value="1"/>
</dbReference>
<dbReference type="EMBL" id="GBFC01000049">
    <property type="protein sequence ID" value="JAC59289.1"/>
    <property type="molecule type" value="mRNA"/>
</dbReference>
<gene>
    <name evidence="25" type="primary">CSH_0391</name>
</gene>
<dbReference type="GO" id="GO:0015276">
    <property type="term" value="F:ligand-gated monoatomic ion channel activity"/>
    <property type="evidence" value="ECO:0007669"/>
    <property type="project" value="InterPro"/>
</dbReference>
<keyword evidence="10 25" id="KW-0675">Receptor</keyword>
<dbReference type="GO" id="GO:0038023">
    <property type="term" value="F:signaling receptor activity"/>
    <property type="evidence" value="ECO:0007669"/>
    <property type="project" value="InterPro"/>
</dbReference>
<feature type="region of interest" description="Disordered" evidence="19">
    <location>
        <begin position="866"/>
        <end position="896"/>
    </location>
</feature>
<evidence type="ECO:0000256" key="8">
    <source>
        <dbReference type="ARBA" id="ARBA00023065"/>
    </source>
</evidence>
<feature type="compositionally biased region" description="Basic and acidic residues" evidence="19">
    <location>
        <begin position="875"/>
        <end position="888"/>
    </location>
</feature>
<feature type="transmembrane region" description="Helical" evidence="20">
    <location>
        <begin position="818"/>
        <end position="840"/>
    </location>
</feature>
<dbReference type="Pfam" id="PF01094">
    <property type="entry name" value="ANF_receptor"/>
    <property type="match status" value="1"/>
</dbReference>
<dbReference type="Pfam" id="PF10613">
    <property type="entry name" value="Lig_chan-Glu_bd"/>
    <property type="match status" value="1"/>
</dbReference>
<dbReference type="InterPro" id="IPR001638">
    <property type="entry name" value="Solute-binding_3/MltF_N"/>
</dbReference>
<dbReference type="FunFam" id="1.10.287.70:FF:000010">
    <property type="entry name" value="Putative glutamate receptor ionotropic kainate 1"/>
    <property type="match status" value="1"/>
</dbReference>
<protein>
    <submittedName>
        <fullName evidence="25">Putative glutamate receptor</fullName>
    </submittedName>
</protein>
<feature type="site" description="Crucial to convey clamshell closure to channel opening" evidence="17">
    <location>
        <position position="656"/>
    </location>
</feature>
<evidence type="ECO:0000256" key="10">
    <source>
        <dbReference type="ARBA" id="ARBA00023170"/>
    </source>
</evidence>
<evidence type="ECO:0000256" key="16">
    <source>
        <dbReference type="PIRSR" id="PIRSR601508-1"/>
    </source>
</evidence>
<evidence type="ECO:0000256" key="3">
    <source>
        <dbReference type="ARBA" id="ARBA00022475"/>
    </source>
</evidence>
<dbReference type="Pfam" id="PF00060">
    <property type="entry name" value="Lig_chan"/>
    <property type="match status" value="1"/>
</dbReference>
<feature type="binding site" evidence="16">
    <location>
        <position position="511"/>
    </location>
    <ligand>
        <name>L-glutamate</name>
        <dbReference type="ChEBI" id="CHEBI:29985"/>
    </ligand>
</feature>
<dbReference type="PANTHER" id="PTHR18966">
    <property type="entry name" value="IONOTROPIC GLUTAMATE RECEPTOR"/>
    <property type="match status" value="1"/>
</dbReference>
<keyword evidence="14" id="KW-0407">Ion channel</keyword>
<evidence type="ECO:0000256" key="17">
    <source>
        <dbReference type="PIRSR" id="PIRSR601508-2"/>
    </source>
</evidence>
<dbReference type="Gene3D" id="3.40.190.10">
    <property type="entry name" value="Periplasmic binding protein-like II"/>
    <property type="match status" value="2"/>
</dbReference>
<dbReference type="InterPro" id="IPR028082">
    <property type="entry name" value="Peripla_BP_I"/>
</dbReference>
<dbReference type="SMART" id="SM00079">
    <property type="entry name" value="PBPe"/>
    <property type="match status" value="1"/>
</dbReference>
<evidence type="ECO:0000256" key="9">
    <source>
        <dbReference type="ARBA" id="ARBA00023136"/>
    </source>
</evidence>
<keyword evidence="7" id="KW-0770">Synapse</keyword>
<evidence type="ECO:0000259" key="22">
    <source>
        <dbReference type="SMART" id="SM00062"/>
    </source>
</evidence>
<evidence type="ECO:0000256" key="13">
    <source>
        <dbReference type="ARBA" id="ARBA00023286"/>
    </source>
</evidence>
<proteinExistence type="evidence at transcript level"/>
<feature type="transmembrane region" description="Helical" evidence="20">
    <location>
        <begin position="551"/>
        <end position="569"/>
    </location>
</feature>
<keyword evidence="6 20" id="KW-1133">Transmembrane helix</keyword>
<feature type="chain" id="PRO_5001609064" evidence="21">
    <location>
        <begin position="20"/>
        <end position="896"/>
    </location>
</feature>
<keyword evidence="5 21" id="KW-0732">Signal</keyword>
<evidence type="ECO:0000256" key="15">
    <source>
        <dbReference type="ARBA" id="ARBA00034104"/>
    </source>
</evidence>
<dbReference type="InterPro" id="IPR001320">
    <property type="entry name" value="Iontro_rcpt_C"/>
</dbReference>
<dbReference type="GO" id="GO:0045211">
    <property type="term" value="C:postsynaptic membrane"/>
    <property type="evidence" value="ECO:0007669"/>
    <property type="project" value="UniProtKB-SubCell"/>
</dbReference>
<feature type="binding site" evidence="16">
    <location>
        <position position="726"/>
    </location>
    <ligand>
        <name>L-glutamate</name>
        <dbReference type="ChEBI" id="CHEBI:29985"/>
    </ligand>
</feature>
<evidence type="ECO:0000256" key="1">
    <source>
        <dbReference type="ARBA" id="ARBA00008685"/>
    </source>
</evidence>
<dbReference type="SUPFAM" id="SSF81324">
    <property type="entry name" value="Voltage-gated potassium channels"/>
    <property type="match status" value="1"/>
</dbReference>
<dbReference type="AlphaFoldDB" id="A0A061QLK3"/>